<feature type="domain" description="Tail specific protease" evidence="1">
    <location>
        <begin position="634"/>
        <end position="842"/>
    </location>
</feature>
<comment type="caution">
    <text evidence="2">The sequence shown here is derived from an EMBL/GenBank/DDBJ whole genome shotgun (WGS) entry which is preliminary data.</text>
</comment>
<gene>
    <name evidence="2" type="ORF">QNI16_10285</name>
</gene>
<dbReference type="Pfam" id="PF03572">
    <property type="entry name" value="Peptidase_S41"/>
    <property type="match status" value="1"/>
</dbReference>
<dbReference type="SUPFAM" id="SSF49464">
    <property type="entry name" value="Carboxypeptidase regulatory domain-like"/>
    <property type="match status" value="1"/>
</dbReference>
<dbReference type="InterPro" id="IPR005151">
    <property type="entry name" value="Tail-specific_protease"/>
</dbReference>
<reference evidence="2" key="1">
    <citation type="submission" date="2023-05" db="EMBL/GenBank/DDBJ databases">
        <authorList>
            <person name="Zhang X."/>
        </authorList>
    </citation>
    <scope>NUCLEOTIDE SEQUENCE</scope>
    <source>
        <strain evidence="2">YF14B1</strain>
    </source>
</reference>
<dbReference type="GO" id="GO:0006508">
    <property type="term" value="P:proteolysis"/>
    <property type="evidence" value="ECO:0007669"/>
    <property type="project" value="InterPro"/>
</dbReference>
<dbReference type="Pfam" id="PF13715">
    <property type="entry name" value="CarbopepD_reg_2"/>
    <property type="match status" value="1"/>
</dbReference>
<evidence type="ECO:0000313" key="3">
    <source>
        <dbReference type="Proteomes" id="UP001241110"/>
    </source>
</evidence>
<dbReference type="RefSeq" id="WP_313977919.1">
    <property type="nucleotide sequence ID" value="NZ_JASJOS010000004.1"/>
</dbReference>
<dbReference type="EMBL" id="JASJOS010000004">
    <property type="protein sequence ID" value="MDJ1480871.1"/>
    <property type="molecule type" value="Genomic_DNA"/>
</dbReference>
<dbReference type="InterPro" id="IPR029045">
    <property type="entry name" value="ClpP/crotonase-like_dom_sf"/>
</dbReference>
<name>A0AAE3U613_9BACT</name>
<evidence type="ECO:0000259" key="1">
    <source>
        <dbReference type="Pfam" id="PF03572"/>
    </source>
</evidence>
<sequence>MNRIYLFFLLLICLPTYSLRSQHIGLLKGQVLDSLSQQPLAYAHVKIKDKAIGVPTNSEGKFCLPITKQMRDDTLIVSLMGYISTKVAVNELLAKDFATFLLKQNTFVLEEVVVETKNAESIIKEVGRRIKDTFPSKPYEFEGYYRNAYQEFDTYVKGVEVAFNGFDGYFHQRSGHSVTTLKKKESPDFRKFRWRQAQGNLPWHSLWRFRRQYHYFFTNKQYRDYDCSLEDITYLEGEKVYKLNFVLKDKSKKITTSWAFIRARDYAILEIGGKTDMVNPEKFHLADTLFMAYTGGSVQVKFADFKGKMYPSYSNTQYLHQVYNGQLLRQGNFTMNEELIIHQINTEGIHKTKNSFEQSQQQIIDALPMDTLFWKQYTKPVETLLSRKIEHDLAWQSKALAITDKTQANYYTPHADSIAVTSIAVDKLREDFTLFQNSLEQAHPSLYRYTSKQKLDSLFLSTYQSLTSPLSEIEFYRLLTPIIAQIRCGHTGSLPSKKYEDNYTAKKLFLPIQTTYTGSKLYVVNIYDTQKTIPAGNEILSINGQPVEAIIQQILPHLTTDGFSFTSKNKQLAKNFVKLYSLYIAHADTFEILSRNRKGYTDTLYIPAISYQTYLAWNSSGKKDNTLSFPDTQTALLKVTSFTDTDTAPFKDWTEDIFDQLRKRKVKNLIIDLRGNEGGRDDYGMYLLSFLVKSPFTYQLSLQAATNHYSFLSHTNQHSSFNTVMEQIVKKDADGNFMLSKTHPTLQLTLPSAKNLFTGKLFFLIDGETFSAAADFAALARELKLGVFIGEETAGAAEGNTSNGEILLTLPNSAIRVGIPLFRITNAISFSRATGRGVLPDYQTEYTIDDYLNAVDKDLEFVKTLILKGYK</sequence>
<accession>A0AAE3U613</accession>
<organism evidence="2 3">
    <name type="scientific">Xanthocytophaga flava</name>
    <dbReference type="NCBI Taxonomy" id="3048013"/>
    <lineage>
        <taxon>Bacteria</taxon>
        <taxon>Pseudomonadati</taxon>
        <taxon>Bacteroidota</taxon>
        <taxon>Cytophagia</taxon>
        <taxon>Cytophagales</taxon>
        <taxon>Rhodocytophagaceae</taxon>
        <taxon>Xanthocytophaga</taxon>
    </lineage>
</organism>
<protein>
    <submittedName>
        <fullName evidence="2">S41 family peptidase</fullName>
    </submittedName>
</protein>
<dbReference type="GO" id="GO:0004175">
    <property type="term" value="F:endopeptidase activity"/>
    <property type="evidence" value="ECO:0007669"/>
    <property type="project" value="TreeGrafter"/>
</dbReference>
<dbReference type="InterPro" id="IPR008969">
    <property type="entry name" value="CarboxyPept-like_regulatory"/>
</dbReference>
<proteinExistence type="predicted"/>
<dbReference type="Gene3D" id="3.90.226.10">
    <property type="entry name" value="2-enoyl-CoA Hydratase, Chain A, domain 1"/>
    <property type="match status" value="1"/>
</dbReference>
<dbReference type="AlphaFoldDB" id="A0AAE3U613"/>
<dbReference type="GO" id="GO:0008236">
    <property type="term" value="F:serine-type peptidase activity"/>
    <property type="evidence" value="ECO:0007669"/>
    <property type="project" value="InterPro"/>
</dbReference>
<dbReference type="PANTHER" id="PTHR32060:SF22">
    <property type="entry name" value="CARBOXYL-TERMINAL-PROCESSING PEPTIDASE 3, CHLOROPLASTIC"/>
    <property type="match status" value="1"/>
</dbReference>
<dbReference type="SUPFAM" id="SSF52096">
    <property type="entry name" value="ClpP/crotonase"/>
    <property type="match status" value="1"/>
</dbReference>
<evidence type="ECO:0000313" key="2">
    <source>
        <dbReference type="EMBL" id="MDJ1480871.1"/>
    </source>
</evidence>
<dbReference type="PANTHER" id="PTHR32060">
    <property type="entry name" value="TAIL-SPECIFIC PROTEASE"/>
    <property type="match status" value="1"/>
</dbReference>
<dbReference type="Proteomes" id="UP001241110">
    <property type="component" value="Unassembled WGS sequence"/>
</dbReference>